<dbReference type="EMBL" id="CP060811">
    <property type="protein sequence ID" value="QQN88581.1"/>
    <property type="molecule type" value="Genomic_DNA"/>
</dbReference>
<evidence type="ECO:0000313" key="3">
    <source>
        <dbReference type="EMBL" id="QQN88581.1"/>
    </source>
</evidence>
<organism evidence="3 4">
    <name type="scientific">Acinetobacter variabilis</name>
    <dbReference type="NCBI Taxonomy" id="70346"/>
    <lineage>
        <taxon>Bacteria</taxon>
        <taxon>Pseudomonadati</taxon>
        <taxon>Pseudomonadota</taxon>
        <taxon>Gammaproteobacteria</taxon>
        <taxon>Moraxellales</taxon>
        <taxon>Moraxellaceae</taxon>
        <taxon>Acinetobacter</taxon>
    </lineage>
</organism>
<keyword evidence="2" id="KW-0732">Signal</keyword>
<dbReference type="GeneID" id="89666968"/>
<feature type="signal peptide" evidence="2">
    <location>
        <begin position="1"/>
        <end position="22"/>
    </location>
</feature>
<dbReference type="PROSITE" id="PS51257">
    <property type="entry name" value="PROKAR_LIPOPROTEIN"/>
    <property type="match status" value="1"/>
</dbReference>
<evidence type="ECO:0000313" key="4">
    <source>
        <dbReference type="Proteomes" id="UP000596079"/>
    </source>
</evidence>
<reference evidence="3 4" key="1">
    <citation type="submission" date="2020-08" db="EMBL/GenBank/DDBJ databases">
        <title>Emergence of ISAba1-mediated novel tet(X) in Acinetobacter variabilis from a chicken farm.</title>
        <authorList>
            <person name="Peng K."/>
            <person name="Li R."/>
        </authorList>
    </citation>
    <scope>NUCLEOTIDE SEQUENCE [LARGE SCALE GENOMIC DNA]</scope>
    <source>
        <strain evidence="3 4">XM9F202-2</strain>
    </source>
</reference>
<feature type="chain" id="PRO_5032764385" evidence="2">
    <location>
        <begin position="23"/>
        <end position="209"/>
    </location>
</feature>
<protein>
    <submittedName>
        <fullName evidence="3">Uncharacterized protein</fullName>
    </submittedName>
</protein>
<evidence type="ECO:0000256" key="2">
    <source>
        <dbReference type="SAM" id="SignalP"/>
    </source>
</evidence>
<gene>
    <name evidence="3" type="ORF">IAQ69_02485</name>
</gene>
<name>A0A7T7WIY8_9GAMM</name>
<accession>A0A7T7WIY8</accession>
<evidence type="ECO:0000256" key="1">
    <source>
        <dbReference type="SAM" id="MobiDB-lite"/>
    </source>
</evidence>
<feature type="region of interest" description="Disordered" evidence="1">
    <location>
        <begin position="27"/>
        <end position="52"/>
    </location>
</feature>
<sequence>MKAMTKIALISASVLSMGALTACQSTSNVNEQKDHSRMMKHHEGQKQHRLTPEQREQFKAARAERMQLHKQIQQACDGKAVGSAVQIKAGDKTIDGQCKISFKPDHKGITGQRGEFRSMRGEHRPMRGEFRGGMNRGEALTDSQRAEMVKQYDQRLSERQALQTAFANACKGQTHGKAVQVKAGTQTIDGQCIVHFQPNAPIKMTKAAS</sequence>
<feature type="compositionally biased region" description="Basic and acidic residues" evidence="1">
    <location>
        <begin position="31"/>
        <end position="52"/>
    </location>
</feature>
<dbReference type="RefSeq" id="WP_159124146.1">
    <property type="nucleotide sequence ID" value="NZ_CP060811.1"/>
</dbReference>
<proteinExistence type="predicted"/>
<dbReference type="AlphaFoldDB" id="A0A7T7WIY8"/>
<dbReference type="Proteomes" id="UP000596079">
    <property type="component" value="Chromosome"/>
</dbReference>